<comment type="subcellular location">
    <subcellularLocation>
        <location evidence="1">Cell membrane</location>
        <topology evidence="1">Multi-pass membrane protein</topology>
    </subcellularLocation>
</comment>
<gene>
    <name evidence="8" type="ORF">C7B46_20115</name>
</gene>
<reference evidence="8 9" key="1">
    <citation type="journal article" date="2014" name="BMC Genomics">
        <title>Comparison of environmental and isolate Sulfobacillus genomes reveals diverse carbon, sulfur, nitrogen, and hydrogen metabolisms.</title>
        <authorList>
            <person name="Justice N.B."/>
            <person name="Norman A."/>
            <person name="Brown C.T."/>
            <person name="Singh A."/>
            <person name="Thomas B.C."/>
            <person name="Banfield J.F."/>
        </authorList>
    </citation>
    <scope>NUCLEOTIDE SEQUENCE [LARGE SCALE GENOMIC DNA]</scope>
    <source>
        <strain evidence="8">AMDSBA4</strain>
    </source>
</reference>
<dbReference type="InterPro" id="IPR052518">
    <property type="entry name" value="CHR_Transporter"/>
</dbReference>
<organism evidence="8 9">
    <name type="scientific">Sulfobacillus benefaciens</name>
    <dbReference type="NCBI Taxonomy" id="453960"/>
    <lineage>
        <taxon>Bacteria</taxon>
        <taxon>Bacillati</taxon>
        <taxon>Bacillota</taxon>
        <taxon>Clostridia</taxon>
        <taxon>Eubacteriales</taxon>
        <taxon>Clostridiales Family XVII. Incertae Sedis</taxon>
        <taxon>Sulfobacillus</taxon>
    </lineage>
</organism>
<evidence type="ECO:0000256" key="5">
    <source>
        <dbReference type="ARBA" id="ARBA00022989"/>
    </source>
</evidence>
<dbReference type="Pfam" id="PF02417">
    <property type="entry name" value="Chromate_transp"/>
    <property type="match status" value="1"/>
</dbReference>
<evidence type="ECO:0000256" key="1">
    <source>
        <dbReference type="ARBA" id="ARBA00004651"/>
    </source>
</evidence>
<keyword evidence="5 7" id="KW-1133">Transmembrane helix</keyword>
<comment type="caution">
    <text evidence="8">The sequence shown here is derived from an EMBL/GenBank/DDBJ whole genome shotgun (WGS) entry which is preliminary data.</text>
</comment>
<evidence type="ECO:0000256" key="3">
    <source>
        <dbReference type="ARBA" id="ARBA00022475"/>
    </source>
</evidence>
<feature type="transmembrane region" description="Helical" evidence="7">
    <location>
        <begin position="73"/>
        <end position="95"/>
    </location>
</feature>
<dbReference type="GO" id="GO:0005886">
    <property type="term" value="C:plasma membrane"/>
    <property type="evidence" value="ECO:0007669"/>
    <property type="project" value="UniProtKB-SubCell"/>
</dbReference>
<keyword evidence="6 7" id="KW-0472">Membrane</keyword>
<feature type="transmembrane region" description="Helical" evidence="7">
    <location>
        <begin position="116"/>
        <end position="134"/>
    </location>
</feature>
<evidence type="ECO:0000313" key="8">
    <source>
        <dbReference type="EMBL" id="PSR26250.1"/>
    </source>
</evidence>
<dbReference type="AlphaFoldDB" id="A0A2T2WVJ1"/>
<proteinExistence type="inferred from homology"/>
<sequence length="177" mass="18762">MEKWAALFWGFFKVGLLGYGGGPGSISLIQAVTVDGNHWLTNQQFVELLVGNALPGPIATKLAASIGYQVGGAAGTIAALLGIVLPSLVLMLGLYRTLLIFQSNPYVAGMIRGVKPIVIALLVLLIVNLIPTSFPKDHWIIPGLFFTGAVVALSWLKIPAVWVIVASMVAGAWVLRT</sequence>
<evidence type="ECO:0000256" key="7">
    <source>
        <dbReference type="SAM" id="Phobius"/>
    </source>
</evidence>
<keyword evidence="3" id="KW-1003">Cell membrane</keyword>
<dbReference type="PANTHER" id="PTHR43663:SF1">
    <property type="entry name" value="CHROMATE TRANSPORTER"/>
    <property type="match status" value="1"/>
</dbReference>
<evidence type="ECO:0000256" key="2">
    <source>
        <dbReference type="ARBA" id="ARBA00005262"/>
    </source>
</evidence>
<protein>
    <submittedName>
        <fullName evidence="8">Chromate transporter</fullName>
    </submittedName>
</protein>
<dbReference type="InterPro" id="IPR003370">
    <property type="entry name" value="Chromate_transpt"/>
</dbReference>
<keyword evidence="4 7" id="KW-0812">Transmembrane</keyword>
<comment type="similarity">
    <text evidence="2">Belongs to the chromate ion transporter (CHR) (TC 2.A.51) family.</text>
</comment>
<dbReference type="PANTHER" id="PTHR43663">
    <property type="entry name" value="CHROMATE TRANSPORT PROTEIN-RELATED"/>
    <property type="match status" value="1"/>
</dbReference>
<dbReference type="Proteomes" id="UP000242972">
    <property type="component" value="Unassembled WGS sequence"/>
</dbReference>
<feature type="transmembrane region" description="Helical" evidence="7">
    <location>
        <begin position="154"/>
        <end position="175"/>
    </location>
</feature>
<accession>A0A2T2WVJ1</accession>
<evidence type="ECO:0000256" key="6">
    <source>
        <dbReference type="ARBA" id="ARBA00023136"/>
    </source>
</evidence>
<dbReference type="GO" id="GO:0015109">
    <property type="term" value="F:chromate transmembrane transporter activity"/>
    <property type="evidence" value="ECO:0007669"/>
    <property type="project" value="InterPro"/>
</dbReference>
<evidence type="ECO:0000313" key="9">
    <source>
        <dbReference type="Proteomes" id="UP000242972"/>
    </source>
</evidence>
<dbReference type="EMBL" id="PXYW01000128">
    <property type="protein sequence ID" value="PSR26250.1"/>
    <property type="molecule type" value="Genomic_DNA"/>
</dbReference>
<name>A0A2T2WVJ1_9FIRM</name>
<evidence type="ECO:0000256" key="4">
    <source>
        <dbReference type="ARBA" id="ARBA00022692"/>
    </source>
</evidence>